<feature type="transmembrane region" description="Helical" evidence="1">
    <location>
        <begin position="304"/>
        <end position="327"/>
    </location>
</feature>
<evidence type="ECO:0000256" key="1">
    <source>
        <dbReference type="SAM" id="Phobius"/>
    </source>
</evidence>
<keyword evidence="1" id="KW-0812">Transmembrane</keyword>
<feature type="transmembrane region" description="Helical" evidence="1">
    <location>
        <begin position="251"/>
        <end position="284"/>
    </location>
</feature>
<feature type="transmembrane region" description="Helical" evidence="1">
    <location>
        <begin position="123"/>
        <end position="145"/>
    </location>
</feature>
<organism evidence="2 3">
    <name type="scientific">Pseudodesulfovibrio methanolicus</name>
    <dbReference type="NCBI Taxonomy" id="3126690"/>
    <lineage>
        <taxon>Bacteria</taxon>
        <taxon>Pseudomonadati</taxon>
        <taxon>Thermodesulfobacteriota</taxon>
        <taxon>Desulfovibrionia</taxon>
        <taxon>Desulfovibrionales</taxon>
        <taxon>Desulfovibrionaceae</taxon>
    </lineage>
</organism>
<feature type="transmembrane region" description="Helical" evidence="1">
    <location>
        <begin position="93"/>
        <end position="111"/>
    </location>
</feature>
<dbReference type="EMBL" id="CP146609">
    <property type="protein sequence ID" value="WWX22053.1"/>
    <property type="molecule type" value="Genomic_DNA"/>
</dbReference>
<feature type="transmembrane region" description="Helical" evidence="1">
    <location>
        <begin position="436"/>
        <end position="453"/>
    </location>
</feature>
<proteinExistence type="predicted"/>
<feature type="transmembrane region" description="Helical" evidence="1">
    <location>
        <begin position="395"/>
        <end position="416"/>
    </location>
</feature>
<feature type="transmembrane region" description="Helical" evidence="1">
    <location>
        <begin position="181"/>
        <end position="204"/>
    </location>
</feature>
<name>A0ABZ2IZW6_9BACT</name>
<dbReference type="RefSeq" id="WP_338667734.1">
    <property type="nucleotide sequence ID" value="NZ_CP146609.1"/>
</dbReference>
<keyword evidence="1" id="KW-0472">Membrane</keyword>
<accession>A0ABZ2IZW6</accession>
<protein>
    <recommendedName>
        <fullName evidence="4">O-antigen ligase domain-containing protein</fullName>
    </recommendedName>
</protein>
<gene>
    <name evidence="2" type="ORF">V8V93_16610</name>
</gene>
<dbReference type="Proteomes" id="UP001385389">
    <property type="component" value="Chromosome"/>
</dbReference>
<sequence>MLTRGTSFPGKMTFQSGENKEKAMTRPVSYQHSKHLCVIAAAILVAHTMNFGALGIAAVLVYIPYALSRPAFAIAMVILVLSVMPPVPRSVGWEEIIFCLTFATAIGRWFFPFCKNPRIPATPVTGTSLAFLGLAIASILPASLAGTPMSLWFRGIAPFLTFTIFIPALNDLKTKEARRVIVTALFLSGGMFAVQILMVIPQAWMPASTTSHWIALRAKLPANAFQPAILAAGSFCVGQLALPPSQIHRRYILWFIFLTAAISLTFLRSMILILAILGFLAVMINFYMNPYIIPRVLGKGIKLVAMLAVCFAVSLFIPAVLNFYLLVFKTFTMRFGTGEYSYLESGRYLEWGAILKLAGSTDLWRLVTGWGLGKKITFFHIYLGKELTYGYTHCILSYILLTTGCIGYAFFGALTLSTAALMKHAAFTVPRDELPVFYGFSAALVSMMMYAMLQSVFRHFGFNVLAAVLLASIAQMYTTTFRSPEKESPCAE</sequence>
<feature type="transmembrane region" description="Helical" evidence="1">
    <location>
        <begin position="70"/>
        <end position="87"/>
    </location>
</feature>
<feature type="transmembrane region" description="Helical" evidence="1">
    <location>
        <begin position="151"/>
        <end position="169"/>
    </location>
</feature>
<evidence type="ECO:0000313" key="3">
    <source>
        <dbReference type="Proteomes" id="UP001385389"/>
    </source>
</evidence>
<feature type="transmembrane region" description="Helical" evidence="1">
    <location>
        <begin position="38"/>
        <end position="63"/>
    </location>
</feature>
<reference evidence="2 3" key="1">
    <citation type="submission" date="2024-03" db="EMBL/GenBank/DDBJ databases">
        <title>Phenotype and Genome Characterization of a Sulfate-Reducing Bacterium Pseudodesulfovibrio sp. strain 5S69, isolated from Petroleum Reservoir in Tatarstan (Russia).</title>
        <authorList>
            <person name="Bidzhieva S.K."/>
            <person name="Kadnikov V."/>
            <person name="Tourova T.P."/>
            <person name="Samigullina S.R."/>
            <person name="Sokolova D.S."/>
            <person name="Poltaraus A.B."/>
            <person name="Avtukh A.N."/>
            <person name="Tereshina V.M."/>
            <person name="Mardanov A.V."/>
            <person name="Nazina T.N."/>
        </authorList>
    </citation>
    <scope>NUCLEOTIDE SEQUENCE [LARGE SCALE GENOMIC DNA]</scope>
    <source>
        <strain evidence="2 3">5S69</strain>
    </source>
</reference>
<evidence type="ECO:0008006" key="4">
    <source>
        <dbReference type="Google" id="ProtNLM"/>
    </source>
</evidence>
<evidence type="ECO:0000313" key="2">
    <source>
        <dbReference type="EMBL" id="WWX22053.1"/>
    </source>
</evidence>
<keyword evidence="1" id="KW-1133">Transmembrane helix</keyword>
<keyword evidence="3" id="KW-1185">Reference proteome</keyword>
<feature type="transmembrane region" description="Helical" evidence="1">
    <location>
        <begin position="460"/>
        <end position="478"/>
    </location>
</feature>